<dbReference type="PIRSF" id="PIRSF004761">
    <property type="entry name" value="Hydrgn_mat_HypA"/>
    <property type="match status" value="1"/>
</dbReference>
<evidence type="ECO:0000256" key="1">
    <source>
        <dbReference type="ARBA" id="ARBA00010748"/>
    </source>
</evidence>
<feature type="binding site" evidence="5">
    <location>
        <position position="100"/>
    </location>
    <ligand>
        <name>Zn(2+)</name>
        <dbReference type="ChEBI" id="CHEBI:29105"/>
    </ligand>
</feature>
<feature type="binding site" evidence="5">
    <location>
        <position position="97"/>
    </location>
    <ligand>
        <name>Zn(2+)</name>
        <dbReference type="ChEBI" id="CHEBI:29105"/>
    </ligand>
</feature>
<dbReference type="HAMAP" id="MF_00213">
    <property type="entry name" value="HypA_HybF"/>
    <property type="match status" value="1"/>
</dbReference>
<keyword evidence="3 5" id="KW-0479">Metal-binding</keyword>
<dbReference type="PROSITE" id="PS01249">
    <property type="entry name" value="HYPA"/>
    <property type="match status" value="1"/>
</dbReference>
<dbReference type="RefSeq" id="WP_258790837.1">
    <property type="nucleotide sequence ID" value="NZ_JANUGQ010000037.1"/>
</dbReference>
<feature type="compositionally biased region" description="Basic and acidic residues" evidence="6">
    <location>
        <begin position="131"/>
        <end position="148"/>
    </location>
</feature>
<dbReference type="EMBL" id="JANUGQ010000037">
    <property type="protein sequence ID" value="MCS0639512.1"/>
    <property type="molecule type" value="Genomic_DNA"/>
</dbReference>
<dbReference type="Proteomes" id="UP001431313">
    <property type="component" value="Unassembled WGS sequence"/>
</dbReference>
<comment type="caution">
    <text evidence="7">The sequence shown here is derived from an EMBL/GenBank/DDBJ whole genome shotgun (WGS) entry which is preliminary data.</text>
</comment>
<accession>A0ABT2CQZ2</accession>
<feature type="binding site" evidence="5">
    <location>
        <position position="2"/>
    </location>
    <ligand>
        <name>Ni(2+)</name>
        <dbReference type="ChEBI" id="CHEBI:49786"/>
    </ligand>
</feature>
<comment type="similarity">
    <text evidence="1 5">Belongs to the HypA/HybF family.</text>
</comment>
<evidence type="ECO:0000313" key="8">
    <source>
        <dbReference type="Proteomes" id="UP001431313"/>
    </source>
</evidence>
<evidence type="ECO:0000256" key="4">
    <source>
        <dbReference type="ARBA" id="ARBA00022833"/>
    </source>
</evidence>
<dbReference type="Gene3D" id="3.30.2320.80">
    <property type="match status" value="1"/>
</dbReference>
<feature type="binding site" evidence="5">
    <location>
        <position position="80"/>
    </location>
    <ligand>
        <name>Zn(2+)</name>
        <dbReference type="ChEBI" id="CHEBI:29105"/>
    </ligand>
</feature>
<evidence type="ECO:0000256" key="2">
    <source>
        <dbReference type="ARBA" id="ARBA00022596"/>
    </source>
</evidence>
<dbReference type="PANTHER" id="PTHR34535:SF3">
    <property type="entry name" value="HYDROGENASE MATURATION FACTOR HYPA"/>
    <property type="match status" value="1"/>
</dbReference>
<gene>
    <name evidence="5" type="primary">hypA</name>
    <name evidence="7" type="ORF">NX801_28535</name>
</gene>
<keyword evidence="8" id="KW-1185">Reference proteome</keyword>
<evidence type="ECO:0000256" key="5">
    <source>
        <dbReference type="HAMAP-Rule" id="MF_00213"/>
    </source>
</evidence>
<dbReference type="Pfam" id="PF01155">
    <property type="entry name" value="HypA"/>
    <property type="match status" value="1"/>
</dbReference>
<reference evidence="7" key="1">
    <citation type="submission" date="2022-08" db="EMBL/GenBank/DDBJ databases">
        <authorList>
            <person name="Somphong A."/>
            <person name="Phongsopitanun W."/>
        </authorList>
    </citation>
    <scope>NUCLEOTIDE SEQUENCE</scope>
    <source>
        <strain evidence="7">LP05-1</strain>
    </source>
</reference>
<evidence type="ECO:0000256" key="6">
    <source>
        <dbReference type="SAM" id="MobiDB-lite"/>
    </source>
</evidence>
<name>A0ABT2CQZ2_9ACTN</name>
<organism evidence="7 8">
    <name type="scientific">Streptomyces pyxinae</name>
    <dbReference type="NCBI Taxonomy" id="2970734"/>
    <lineage>
        <taxon>Bacteria</taxon>
        <taxon>Bacillati</taxon>
        <taxon>Actinomycetota</taxon>
        <taxon>Actinomycetes</taxon>
        <taxon>Kitasatosporales</taxon>
        <taxon>Streptomycetaceae</taxon>
        <taxon>Streptomyces</taxon>
    </lineage>
</organism>
<protein>
    <recommendedName>
        <fullName evidence="5">Hydrogenase maturation factor HypA</fullName>
    </recommendedName>
</protein>
<feature type="binding site" evidence="5">
    <location>
        <position position="83"/>
    </location>
    <ligand>
        <name>Zn(2+)</name>
        <dbReference type="ChEBI" id="CHEBI:29105"/>
    </ligand>
</feature>
<evidence type="ECO:0000256" key="3">
    <source>
        <dbReference type="ARBA" id="ARBA00022723"/>
    </source>
</evidence>
<keyword evidence="4 5" id="KW-0862">Zinc</keyword>
<proteinExistence type="inferred from homology"/>
<dbReference type="InterPro" id="IPR000688">
    <property type="entry name" value="HypA/HybF"/>
</dbReference>
<dbReference type="PANTHER" id="PTHR34535">
    <property type="entry name" value="HYDROGENASE MATURATION FACTOR HYPA"/>
    <property type="match status" value="1"/>
</dbReference>
<evidence type="ECO:0000313" key="7">
    <source>
        <dbReference type="EMBL" id="MCS0639512.1"/>
    </source>
</evidence>
<feature type="region of interest" description="Disordered" evidence="6">
    <location>
        <begin position="128"/>
        <end position="148"/>
    </location>
</feature>
<keyword evidence="2 5" id="KW-0533">Nickel</keyword>
<sequence length="148" mass="15541">MHELSIAVEAVARIEEALDRRERSGADDGTGRVTGVTLRIGELAGVVPDALRFAFDIATESTRLAGARLEIETVRGLGRCPACGRTEPTGLPPLLWCEPCGTAREVLAGRELEIACVELAGPAVAAGAADGAREPGDPIREANHVPHR</sequence>
<dbReference type="InterPro" id="IPR020538">
    <property type="entry name" value="Hydgase_Ni_incorp_HypA/HybF_CS"/>
</dbReference>
<comment type="function">
    <text evidence="5">Involved in the maturation of [NiFe] hydrogenases. Required for nickel insertion into the metal center of the hydrogenase.</text>
</comment>